<comment type="caution">
    <text evidence="2">The sequence shown here is derived from an EMBL/GenBank/DDBJ whole genome shotgun (WGS) entry which is preliminary data.</text>
</comment>
<proteinExistence type="predicted"/>
<reference evidence="2 3" key="1">
    <citation type="journal article" date="2019" name="Int. J. Syst. Evol. Microbiol.">
        <title>The Global Catalogue of Microorganisms (GCM) 10K type strain sequencing project: providing services to taxonomists for standard genome sequencing and annotation.</title>
        <authorList>
            <consortium name="The Broad Institute Genomics Platform"/>
            <consortium name="The Broad Institute Genome Sequencing Center for Infectious Disease"/>
            <person name="Wu L."/>
            <person name="Ma J."/>
        </authorList>
    </citation>
    <scope>NUCLEOTIDE SEQUENCE [LARGE SCALE GENOMIC DNA]</scope>
    <source>
        <strain evidence="2 3">JCM 10977</strain>
    </source>
</reference>
<sequence>MTRQLKELMDEATDRPAFTPDVDRLVATGRRQVRKRRLLTSIATAAAVALLAGGITVALTTTNQSAPAPAVNGPKPVAPVSFCETDKVAAPRPPSSTDPTRWSEVVLVTDDADGTTSVRLSPATGQIAYCTTWLGIEGSTRKPRPTGYWTIPLGRINMVHKFEATGCGSAARKDCDGISIGFAGRLPKRVTRVTLVGNGQTVDAVLSNGFYVGRYFAPRSSGQYVPIMVKMYVASGKLLVQATG</sequence>
<feature type="transmembrane region" description="Helical" evidence="1">
    <location>
        <begin position="38"/>
        <end position="59"/>
    </location>
</feature>
<protein>
    <submittedName>
        <fullName evidence="2">Uncharacterized protein</fullName>
    </submittedName>
</protein>
<evidence type="ECO:0000313" key="3">
    <source>
        <dbReference type="Proteomes" id="UP001500542"/>
    </source>
</evidence>
<gene>
    <name evidence="2" type="ORF">GCM10009554_45880</name>
</gene>
<dbReference type="EMBL" id="BAAAHK010000011">
    <property type="protein sequence ID" value="GAA0948359.1"/>
    <property type="molecule type" value="Genomic_DNA"/>
</dbReference>
<evidence type="ECO:0000313" key="2">
    <source>
        <dbReference type="EMBL" id="GAA0948359.1"/>
    </source>
</evidence>
<dbReference type="RefSeq" id="WP_343973615.1">
    <property type="nucleotide sequence ID" value="NZ_BAAAHK010000011.1"/>
</dbReference>
<keyword evidence="1" id="KW-0472">Membrane</keyword>
<organism evidence="2 3">
    <name type="scientific">Kribbella koreensis</name>
    <dbReference type="NCBI Taxonomy" id="57909"/>
    <lineage>
        <taxon>Bacteria</taxon>
        <taxon>Bacillati</taxon>
        <taxon>Actinomycetota</taxon>
        <taxon>Actinomycetes</taxon>
        <taxon>Propionibacteriales</taxon>
        <taxon>Kribbellaceae</taxon>
        <taxon>Kribbella</taxon>
    </lineage>
</organism>
<evidence type="ECO:0000256" key="1">
    <source>
        <dbReference type="SAM" id="Phobius"/>
    </source>
</evidence>
<name>A0ABN1QW60_9ACTN</name>
<keyword evidence="1" id="KW-1133">Transmembrane helix</keyword>
<keyword evidence="1" id="KW-0812">Transmembrane</keyword>
<keyword evidence="3" id="KW-1185">Reference proteome</keyword>
<accession>A0ABN1QW60</accession>
<dbReference type="Proteomes" id="UP001500542">
    <property type="component" value="Unassembled WGS sequence"/>
</dbReference>